<organism evidence="2 3">
    <name type="scientific">Lupinus albus</name>
    <name type="common">White lupine</name>
    <name type="synonym">Lupinus termis</name>
    <dbReference type="NCBI Taxonomy" id="3870"/>
    <lineage>
        <taxon>Eukaryota</taxon>
        <taxon>Viridiplantae</taxon>
        <taxon>Streptophyta</taxon>
        <taxon>Embryophyta</taxon>
        <taxon>Tracheophyta</taxon>
        <taxon>Spermatophyta</taxon>
        <taxon>Magnoliopsida</taxon>
        <taxon>eudicotyledons</taxon>
        <taxon>Gunneridae</taxon>
        <taxon>Pentapetalae</taxon>
        <taxon>rosids</taxon>
        <taxon>fabids</taxon>
        <taxon>Fabales</taxon>
        <taxon>Fabaceae</taxon>
        <taxon>Papilionoideae</taxon>
        <taxon>50 kb inversion clade</taxon>
        <taxon>genistoids sensu lato</taxon>
        <taxon>core genistoids</taxon>
        <taxon>Genisteae</taxon>
        <taxon>Lupinus</taxon>
    </lineage>
</organism>
<dbReference type="Proteomes" id="UP000447434">
    <property type="component" value="Chromosome 6"/>
</dbReference>
<feature type="compositionally biased region" description="Polar residues" evidence="1">
    <location>
        <begin position="158"/>
        <end position="168"/>
    </location>
</feature>
<evidence type="ECO:0000313" key="2">
    <source>
        <dbReference type="EMBL" id="KAE9611502.1"/>
    </source>
</evidence>
<evidence type="ECO:0000256" key="1">
    <source>
        <dbReference type="SAM" id="MobiDB-lite"/>
    </source>
</evidence>
<feature type="region of interest" description="Disordered" evidence="1">
    <location>
        <begin position="61"/>
        <end position="80"/>
    </location>
</feature>
<sequence length="213" mass="23933">MEKNNNSNTFMCRKIRHAFSSNLAVRAIRGISSYPHQEPKPVTHTNSSSSLSPFNTAIQTKPPLPKHHKSNTECSGPSPDNFDYTTPLTTTMQNENSVASSVHGYSEITTKDDAEGEDVLFKGEQQHSEQKVKKSMDINDTFNEYIKRAKIKIRTVSNIGRGQNNNPSPEHEASHGTNKMENQKDQFSDFIHHAKKRFRTKTIVGKSGSMKRG</sequence>
<proteinExistence type="predicted"/>
<keyword evidence="3" id="KW-1185">Reference proteome</keyword>
<feature type="region of interest" description="Disordered" evidence="1">
    <location>
        <begin position="158"/>
        <end position="178"/>
    </location>
</feature>
<dbReference type="EMBL" id="WOCE01000006">
    <property type="protein sequence ID" value="KAE9611502.1"/>
    <property type="molecule type" value="Genomic_DNA"/>
</dbReference>
<comment type="caution">
    <text evidence="2">The sequence shown here is derived from an EMBL/GenBank/DDBJ whole genome shotgun (WGS) entry which is preliminary data.</text>
</comment>
<evidence type="ECO:0000313" key="3">
    <source>
        <dbReference type="Proteomes" id="UP000447434"/>
    </source>
</evidence>
<protein>
    <submittedName>
        <fullName evidence="2">Uncharacterized protein</fullName>
    </submittedName>
</protein>
<dbReference type="AlphaFoldDB" id="A0A6A4QCZ9"/>
<accession>A0A6A4QCZ9</accession>
<reference evidence="3" key="1">
    <citation type="journal article" date="2020" name="Nat. Commun.">
        <title>Genome sequence of the cluster root forming white lupin.</title>
        <authorList>
            <person name="Hufnagel B."/>
            <person name="Marques A."/>
            <person name="Soriano A."/>
            <person name="Marques L."/>
            <person name="Divol F."/>
            <person name="Doumas P."/>
            <person name="Sallet E."/>
            <person name="Mancinotti D."/>
            <person name="Carrere S."/>
            <person name="Marande W."/>
            <person name="Arribat S."/>
            <person name="Keller J."/>
            <person name="Huneau C."/>
            <person name="Blein T."/>
            <person name="Aime D."/>
            <person name="Laguerre M."/>
            <person name="Taylor J."/>
            <person name="Schubert V."/>
            <person name="Nelson M."/>
            <person name="Geu-Flores F."/>
            <person name="Crespi M."/>
            <person name="Gallardo-Guerrero K."/>
            <person name="Delaux P.-M."/>
            <person name="Salse J."/>
            <person name="Berges H."/>
            <person name="Guyot R."/>
            <person name="Gouzy J."/>
            <person name="Peret B."/>
        </authorList>
    </citation>
    <scope>NUCLEOTIDE SEQUENCE [LARGE SCALE GENOMIC DNA]</scope>
    <source>
        <strain evidence="3">cv. Amiga</strain>
    </source>
</reference>
<dbReference type="PANTHER" id="PTHR36746:SF3">
    <property type="entry name" value="DUF4005 DOMAIN-CONTAINING PROTEIN"/>
    <property type="match status" value="1"/>
</dbReference>
<dbReference type="OrthoDB" id="1588050at2759"/>
<feature type="region of interest" description="Disordered" evidence="1">
    <location>
        <begin position="194"/>
        <end position="213"/>
    </location>
</feature>
<name>A0A6A4QCZ9_LUPAL</name>
<gene>
    <name evidence="2" type="ORF">Lalb_Chr06g0163141</name>
</gene>
<dbReference type="PANTHER" id="PTHR36746">
    <property type="entry name" value="BNAC04G51760D PROTEIN"/>
    <property type="match status" value="1"/>
</dbReference>